<dbReference type="AlphaFoldDB" id="A0A0E9N8X2"/>
<feature type="domain" description="Cyclin-D1-binding protein 1-like N-terminal" evidence="2">
    <location>
        <begin position="65"/>
        <end position="204"/>
    </location>
</feature>
<name>A0A0E9N8X2_SAICN</name>
<feature type="compositionally biased region" description="Acidic residues" evidence="1">
    <location>
        <begin position="203"/>
        <end position="232"/>
    </location>
</feature>
<dbReference type="EMBL" id="BACD03000002">
    <property type="protein sequence ID" value="GAO46151.1"/>
    <property type="molecule type" value="Genomic_DNA"/>
</dbReference>
<comment type="caution">
    <text evidence="3">The sequence shown here is derived from an EMBL/GenBank/DDBJ whole genome shotgun (WGS) entry which is preliminary data.</text>
</comment>
<dbReference type="GO" id="GO:0005634">
    <property type="term" value="C:nucleus"/>
    <property type="evidence" value="ECO:0007669"/>
    <property type="project" value="TreeGrafter"/>
</dbReference>
<evidence type="ECO:0000259" key="2">
    <source>
        <dbReference type="Pfam" id="PF13324"/>
    </source>
</evidence>
<reference evidence="3 4" key="3">
    <citation type="journal article" date="2015" name="Genome Announc.">
        <title>Draft Genome Sequence of the Archiascomycetous Yeast Saitoella complicata.</title>
        <authorList>
            <person name="Yamauchi K."/>
            <person name="Kondo S."/>
            <person name="Hamamoto M."/>
            <person name="Takahashi Y."/>
            <person name="Ogura Y."/>
            <person name="Hayashi T."/>
            <person name="Nishida H."/>
        </authorList>
    </citation>
    <scope>NUCLEOTIDE SEQUENCE [LARGE SCALE GENOMIC DNA]</scope>
    <source>
        <strain evidence="3 4">NRRL Y-17804</strain>
    </source>
</reference>
<sequence length="357" mass="38640">MAPAKKIIKKPSSTEPAPDSAFLKALRDFTSHVSYHRFSLSSAVPDAIAATISSSADAAPPLKALSDLGALVHSRATNFSLACRPPITVDAAKKSLEELSGLVGPLAAAVYCTLPEKHGRSLYETAQQNVSLVFSGMEALASELIPADESSQRGRLASTGVLWEACNDLTALNNLGLHGIVQKKVEGYKSMLQDAIEDLEGWIENGGDDEDEDWDDAFGDNDSETEDSGDEEGGGKELDPASEAQIEYAKATVRRLKTISALYARLNASRLKPTPSLTPAPEDIASIDTIADLAKQLSVETDELVCKIQERALQAEVSALDKEICEKARELMEVGRVKEKESEDVRKWWEEVEARLK</sequence>
<proteinExistence type="predicted"/>
<evidence type="ECO:0000256" key="1">
    <source>
        <dbReference type="SAM" id="MobiDB-lite"/>
    </source>
</evidence>
<dbReference type="Gene3D" id="1.20.1420.10">
    <property type="entry name" value="Talin, central domain"/>
    <property type="match status" value="1"/>
</dbReference>
<evidence type="ECO:0000313" key="3">
    <source>
        <dbReference type="EMBL" id="GAO46151.1"/>
    </source>
</evidence>
<dbReference type="OrthoDB" id="4088536at2759"/>
<dbReference type="Gene3D" id="1.20.1410.10">
    <property type="entry name" value="I/LWEQ domain"/>
    <property type="match status" value="1"/>
</dbReference>
<dbReference type="OMA" id="WSKTWLK"/>
<organism evidence="3 4">
    <name type="scientific">Saitoella complicata (strain BCRC 22490 / CBS 7301 / JCM 7358 / NBRC 10748 / NRRL Y-17804)</name>
    <dbReference type="NCBI Taxonomy" id="698492"/>
    <lineage>
        <taxon>Eukaryota</taxon>
        <taxon>Fungi</taxon>
        <taxon>Dikarya</taxon>
        <taxon>Ascomycota</taxon>
        <taxon>Taphrinomycotina</taxon>
        <taxon>Taphrinomycotina incertae sedis</taxon>
        <taxon>Saitoella</taxon>
    </lineage>
</organism>
<dbReference type="InterPro" id="IPR026907">
    <property type="entry name" value="GCIP-like"/>
</dbReference>
<gene>
    <name evidence="3" type="ORF">G7K_0389-t1</name>
</gene>
<dbReference type="PANTHER" id="PTHR15492">
    <property type="entry name" value="CYCLIN D1-BINDING PROTEIN 1"/>
    <property type="match status" value="1"/>
</dbReference>
<accession>A0A0E9N8X2</accession>
<reference evidence="3 4" key="1">
    <citation type="journal article" date="2011" name="J. Gen. Appl. Microbiol.">
        <title>Draft genome sequencing of the enigmatic yeast Saitoella complicata.</title>
        <authorList>
            <person name="Nishida H."/>
            <person name="Hamamoto M."/>
            <person name="Sugiyama J."/>
        </authorList>
    </citation>
    <scope>NUCLEOTIDE SEQUENCE [LARGE SCALE GENOMIC DNA]</scope>
    <source>
        <strain evidence="3 4">NRRL Y-17804</strain>
    </source>
</reference>
<keyword evidence="4" id="KW-1185">Reference proteome</keyword>
<feature type="region of interest" description="Disordered" evidence="1">
    <location>
        <begin position="203"/>
        <end position="242"/>
    </location>
</feature>
<dbReference type="InterPro" id="IPR049317">
    <property type="entry name" value="GCIP-like_N"/>
</dbReference>
<dbReference type="Proteomes" id="UP000033140">
    <property type="component" value="Unassembled WGS sequence"/>
</dbReference>
<dbReference type="STRING" id="698492.A0A0E9N8X2"/>
<evidence type="ECO:0000313" key="4">
    <source>
        <dbReference type="Proteomes" id="UP000033140"/>
    </source>
</evidence>
<protein>
    <recommendedName>
        <fullName evidence="2">Cyclin-D1-binding protein 1-like N-terminal domain-containing protein</fullName>
    </recommendedName>
</protein>
<reference evidence="3 4" key="2">
    <citation type="journal article" date="2014" name="J. Gen. Appl. Microbiol.">
        <title>The early diverging ascomycetous budding yeast Saitoella complicata has three histone deacetylases belonging to the Clr6, Hos2, and Rpd3 lineages.</title>
        <authorList>
            <person name="Nishida H."/>
            <person name="Matsumoto T."/>
            <person name="Kondo S."/>
            <person name="Hamamoto M."/>
            <person name="Yoshikawa H."/>
        </authorList>
    </citation>
    <scope>NUCLEOTIDE SEQUENCE [LARGE SCALE GENOMIC DNA]</scope>
    <source>
        <strain evidence="3 4">NRRL Y-17804</strain>
    </source>
</reference>
<dbReference type="RefSeq" id="XP_019026849.1">
    <property type="nucleotide sequence ID" value="XM_019168975.1"/>
</dbReference>
<dbReference type="Pfam" id="PF13324">
    <property type="entry name" value="GCIP_N"/>
    <property type="match status" value="1"/>
</dbReference>
<dbReference type="PANTHER" id="PTHR15492:SF1">
    <property type="entry name" value="CYCLIN-D1-BINDING PROTEIN 1"/>
    <property type="match status" value="1"/>
</dbReference>